<dbReference type="Gene3D" id="3.40.50.11550">
    <property type="match status" value="1"/>
</dbReference>
<proteinExistence type="predicted"/>
<dbReference type="SUPFAM" id="SSF159501">
    <property type="entry name" value="EreA/ChaN-like"/>
    <property type="match status" value="1"/>
</dbReference>
<feature type="signal peptide" evidence="1">
    <location>
        <begin position="1"/>
        <end position="19"/>
    </location>
</feature>
<keyword evidence="1" id="KW-0732">Signal</keyword>
<dbReference type="EMBL" id="SMUV01000073">
    <property type="protein sequence ID" value="TDK42243.1"/>
    <property type="molecule type" value="Genomic_DNA"/>
</dbReference>
<organism evidence="3 4">
    <name type="scientific">Antarcticimicrobium luteum</name>
    <dbReference type="NCBI Taxonomy" id="2547397"/>
    <lineage>
        <taxon>Bacteria</taxon>
        <taxon>Pseudomonadati</taxon>
        <taxon>Pseudomonadota</taxon>
        <taxon>Alphaproteobacteria</taxon>
        <taxon>Rhodobacterales</taxon>
        <taxon>Paracoccaceae</taxon>
        <taxon>Antarcticimicrobium</taxon>
    </lineage>
</organism>
<dbReference type="AlphaFoldDB" id="A0A4R5UT13"/>
<protein>
    <recommendedName>
        <fullName evidence="2">Haem-binding uptake Tiki superfamily ChaN domain-containing protein</fullName>
    </recommendedName>
</protein>
<accession>A0A4R5UT13</accession>
<comment type="caution">
    <text evidence="3">The sequence shown here is derived from an EMBL/GenBank/DDBJ whole genome shotgun (WGS) entry which is preliminary data.</text>
</comment>
<dbReference type="CDD" id="cd14727">
    <property type="entry name" value="ChanN-like"/>
    <property type="match status" value="1"/>
</dbReference>
<dbReference type="InterPro" id="IPR007314">
    <property type="entry name" value="Cofac_haem-bd_dom"/>
</dbReference>
<feature type="chain" id="PRO_5020280345" description="Haem-binding uptake Tiki superfamily ChaN domain-containing protein" evidence="1">
    <location>
        <begin position="20"/>
        <end position="275"/>
    </location>
</feature>
<feature type="domain" description="Haem-binding uptake Tiki superfamily ChaN" evidence="2">
    <location>
        <begin position="32"/>
        <end position="229"/>
    </location>
</feature>
<sequence length="275" mass="28284">MTRFLIVLSLTLIVSSVRAVPTGAASLPADALAAMAGADVVLLGEIHDNPAHHRLQAEAVSALAPRAVVWEMLTAEAAARLDAAVIGDPAALAAATDWETSGWPPLQLYLPVFRAAAGASQYGALVPRSAAREAMETGAAAAFGAEAARFGLTVPLGAAEQAAREADQMENHCNAMPAEMLPMLVAIQRLRDAVLARAVLRALDETGGPVVVITGNGHARADRGVPVYLRRAAPDVSLYSLGQSEAGQIAGAFDAVLDGPVTERPDPCAAFTKGG</sequence>
<evidence type="ECO:0000313" key="3">
    <source>
        <dbReference type="EMBL" id="TDK42243.1"/>
    </source>
</evidence>
<evidence type="ECO:0000256" key="1">
    <source>
        <dbReference type="SAM" id="SignalP"/>
    </source>
</evidence>
<reference evidence="3 4" key="1">
    <citation type="submission" date="2019-03" db="EMBL/GenBank/DDBJ databases">
        <title>Ruegeria lutea sp. nov., a novel strain, isolated from marine sediment, the Masan Bay, South Korea.</title>
        <authorList>
            <person name="Kim J."/>
            <person name="Kim D.-Y."/>
            <person name="Lee S.-S."/>
        </authorList>
    </citation>
    <scope>NUCLEOTIDE SEQUENCE [LARGE SCALE GENOMIC DNA]</scope>
    <source>
        <strain evidence="3 4">318-1</strain>
    </source>
</reference>
<dbReference type="RefSeq" id="WP_133361371.1">
    <property type="nucleotide sequence ID" value="NZ_SMUV01000073.1"/>
</dbReference>
<name>A0A4R5UT13_9RHOB</name>
<keyword evidence="4" id="KW-1185">Reference proteome</keyword>
<gene>
    <name evidence="3" type="ORF">E1832_19070</name>
</gene>
<evidence type="ECO:0000313" key="4">
    <source>
        <dbReference type="Proteomes" id="UP000295301"/>
    </source>
</evidence>
<evidence type="ECO:0000259" key="2">
    <source>
        <dbReference type="Pfam" id="PF04187"/>
    </source>
</evidence>
<dbReference type="Proteomes" id="UP000295301">
    <property type="component" value="Unassembled WGS sequence"/>
</dbReference>
<dbReference type="Pfam" id="PF04187">
    <property type="entry name" value="Cofac_haem_bdg"/>
    <property type="match status" value="1"/>
</dbReference>
<dbReference type="OrthoDB" id="9795827at2"/>